<organism evidence="2">
    <name type="scientific">marine sediment metagenome</name>
    <dbReference type="NCBI Taxonomy" id="412755"/>
    <lineage>
        <taxon>unclassified sequences</taxon>
        <taxon>metagenomes</taxon>
        <taxon>ecological metagenomes</taxon>
    </lineage>
</organism>
<dbReference type="Pfam" id="PF12838">
    <property type="entry name" value="Fer4_7"/>
    <property type="match status" value="1"/>
</dbReference>
<dbReference type="InterPro" id="IPR017900">
    <property type="entry name" value="4Fe4S_Fe_S_CS"/>
</dbReference>
<comment type="caution">
    <text evidence="2">The sequence shown here is derived from an EMBL/GenBank/DDBJ whole genome shotgun (WGS) entry which is preliminary data.</text>
</comment>
<dbReference type="PANTHER" id="PTHR43122">
    <property type="entry name" value="FERREDOXIN SUBUNIT OF PYRUVATE:FLAVODOXIN OXIDOREDUCTASE-RELATED"/>
    <property type="match status" value="1"/>
</dbReference>
<dbReference type="AlphaFoldDB" id="A0A0F9SAL2"/>
<accession>A0A0F9SAL2</accession>
<dbReference type="NCBIfam" id="NF038196">
    <property type="entry name" value="ferrodoxin_EFR1"/>
    <property type="match status" value="1"/>
</dbReference>
<dbReference type="Pfam" id="PF12724">
    <property type="entry name" value="Flavodoxin_5"/>
    <property type="match status" value="1"/>
</dbReference>
<gene>
    <name evidence="2" type="ORF">LCGC14_0875060</name>
</gene>
<dbReference type="PROSITE" id="PS51379">
    <property type="entry name" value="4FE4S_FER_2"/>
    <property type="match status" value="2"/>
</dbReference>
<proteinExistence type="predicted"/>
<protein>
    <recommendedName>
        <fullName evidence="1">4Fe-4S ferredoxin-type domain-containing protein</fullName>
    </recommendedName>
</protein>
<dbReference type="PANTHER" id="PTHR43122:SF1">
    <property type="entry name" value="IRON-SULFUR-BINDING PROTEIN"/>
    <property type="match status" value="1"/>
</dbReference>
<reference evidence="2" key="1">
    <citation type="journal article" date="2015" name="Nature">
        <title>Complex archaea that bridge the gap between prokaryotes and eukaryotes.</title>
        <authorList>
            <person name="Spang A."/>
            <person name="Saw J.H."/>
            <person name="Jorgensen S.L."/>
            <person name="Zaremba-Niedzwiedzka K."/>
            <person name="Martijn J."/>
            <person name="Lind A.E."/>
            <person name="van Eijk R."/>
            <person name="Schleper C."/>
            <person name="Guy L."/>
            <person name="Ettema T.J."/>
        </authorList>
    </citation>
    <scope>NUCLEOTIDE SEQUENCE</scope>
</reference>
<evidence type="ECO:0000313" key="2">
    <source>
        <dbReference type="EMBL" id="KKN26403.1"/>
    </source>
</evidence>
<dbReference type="Gene3D" id="3.30.70.20">
    <property type="match status" value="2"/>
</dbReference>
<dbReference type="InterPro" id="IPR017896">
    <property type="entry name" value="4Fe4S_Fe-S-bd"/>
</dbReference>
<feature type="domain" description="4Fe-4S ferredoxin-type" evidence="1">
    <location>
        <begin position="193"/>
        <end position="222"/>
    </location>
</feature>
<dbReference type="InterPro" id="IPR047964">
    <property type="entry name" value="EFR1-like"/>
</dbReference>
<dbReference type="EMBL" id="LAZR01002721">
    <property type="protein sequence ID" value="KKN26403.1"/>
    <property type="molecule type" value="Genomic_DNA"/>
</dbReference>
<dbReference type="InterPro" id="IPR026816">
    <property type="entry name" value="Flavodoxin_dom"/>
</dbReference>
<dbReference type="Gene3D" id="3.40.50.360">
    <property type="match status" value="1"/>
</dbReference>
<name>A0A0F9SAL2_9ZZZZ</name>
<evidence type="ECO:0000259" key="1">
    <source>
        <dbReference type="PROSITE" id="PS51379"/>
    </source>
</evidence>
<dbReference type="SUPFAM" id="SSF54862">
    <property type="entry name" value="4Fe-4S ferredoxins"/>
    <property type="match status" value="1"/>
</dbReference>
<dbReference type="SUPFAM" id="SSF52218">
    <property type="entry name" value="Flavoproteins"/>
    <property type="match status" value="1"/>
</dbReference>
<dbReference type="InterPro" id="IPR029039">
    <property type="entry name" value="Flavoprotein-like_sf"/>
</dbReference>
<sequence length="271" mass="31047">MYKLNGIIFYYSGSGNTKLACEYISKHLNDVDIELFDIVKSKEAPDLNGYDIVGFASFTDFFSPPYLFEQYVKSIPEQKEKMAFMFSTYGNWRGKTLSKMATQVTSRGFRVVAGYSLKTPESYPPAIKRGIGDQTNPQEKHMEGLRQFLGELNEIINLYSKGIKIDVAKIDKGGLLGFFFGNMSRRRARKAMGEIFLDESLCTDCGICEEGCPYSAISLNPKPQFDVNKCYGCWWCFNHCPTKAIYTKKIRGKWQYPKPNKQFRKKMKVEP</sequence>
<feature type="domain" description="4Fe-4S ferredoxin-type" evidence="1">
    <location>
        <begin position="223"/>
        <end position="250"/>
    </location>
</feature>
<dbReference type="PROSITE" id="PS00198">
    <property type="entry name" value="4FE4S_FER_1"/>
    <property type="match status" value="2"/>
</dbReference>